<feature type="chain" id="PRO_5046316268" evidence="2">
    <location>
        <begin position="20"/>
        <end position="176"/>
    </location>
</feature>
<evidence type="ECO:0000256" key="1">
    <source>
        <dbReference type="SAM" id="MobiDB-lite"/>
    </source>
</evidence>
<name>A0ABU6Z4W5_9FABA</name>
<gene>
    <name evidence="3" type="ORF">PIB30_009524</name>
</gene>
<feature type="compositionally biased region" description="Gly residues" evidence="1">
    <location>
        <begin position="74"/>
        <end position="83"/>
    </location>
</feature>
<dbReference type="EMBL" id="JASCZI010271882">
    <property type="protein sequence ID" value="MED6216635.1"/>
    <property type="molecule type" value="Genomic_DNA"/>
</dbReference>
<feature type="compositionally biased region" description="Low complexity" evidence="1">
    <location>
        <begin position="102"/>
        <end position="117"/>
    </location>
</feature>
<protein>
    <submittedName>
        <fullName evidence="3">Uncharacterized protein</fullName>
    </submittedName>
</protein>
<keyword evidence="4" id="KW-1185">Reference proteome</keyword>
<sequence length="176" mass="19029">MMNGIGWLGILGCCHSGGGVVLDGFDFDPTSIPLHGIADRQHPTSVEDLFALVTTFQAEVQELRNSQNDNRGPHGNGQGGGGSNDDSDPHSDGGSDSDDDTGSNSGDNTHHTNTQRTTRMRTHVSDSIAGGATKSKEEDQPFSDEIMAYRIPSNLTSNHFEVLQWDWRPKNPCHKV</sequence>
<reference evidence="3 4" key="1">
    <citation type="journal article" date="2023" name="Plants (Basel)">
        <title>Bridging the Gap: Combining Genomics and Transcriptomics Approaches to Understand Stylosanthes scabra, an Orphan Legume from the Brazilian Caatinga.</title>
        <authorList>
            <person name="Ferreira-Neto J.R.C."/>
            <person name="da Silva M.D."/>
            <person name="Binneck E."/>
            <person name="de Melo N.F."/>
            <person name="da Silva R.H."/>
            <person name="de Melo A.L.T.M."/>
            <person name="Pandolfi V."/>
            <person name="Bustamante F.O."/>
            <person name="Brasileiro-Vidal A.C."/>
            <person name="Benko-Iseppon A.M."/>
        </authorList>
    </citation>
    <scope>NUCLEOTIDE SEQUENCE [LARGE SCALE GENOMIC DNA]</scope>
    <source>
        <tissue evidence="3">Leaves</tissue>
    </source>
</reference>
<evidence type="ECO:0000256" key="2">
    <source>
        <dbReference type="SAM" id="SignalP"/>
    </source>
</evidence>
<dbReference type="Proteomes" id="UP001341840">
    <property type="component" value="Unassembled WGS sequence"/>
</dbReference>
<feature type="region of interest" description="Disordered" evidence="1">
    <location>
        <begin position="64"/>
        <end position="144"/>
    </location>
</feature>
<feature type="signal peptide" evidence="2">
    <location>
        <begin position="1"/>
        <end position="19"/>
    </location>
</feature>
<evidence type="ECO:0000313" key="3">
    <source>
        <dbReference type="EMBL" id="MED6216635.1"/>
    </source>
</evidence>
<organism evidence="3 4">
    <name type="scientific">Stylosanthes scabra</name>
    <dbReference type="NCBI Taxonomy" id="79078"/>
    <lineage>
        <taxon>Eukaryota</taxon>
        <taxon>Viridiplantae</taxon>
        <taxon>Streptophyta</taxon>
        <taxon>Embryophyta</taxon>
        <taxon>Tracheophyta</taxon>
        <taxon>Spermatophyta</taxon>
        <taxon>Magnoliopsida</taxon>
        <taxon>eudicotyledons</taxon>
        <taxon>Gunneridae</taxon>
        <taxon>Pentapetalae</taxon>
        <taxon>rosids</taxon>
        <taxon>fabids</taxon>
        <taxon>Fabales</taxon>
        <taxon>Fabaceae</taxon>
        <taxon>Papilionoideae</taxon>
        <taxon>50 kb inversion clade</taxon>
        <taxon>dalbergioids sensu lato</taxon>
        <taxon>Dalbergieae</taxon>
        <taxon>Pterocarpus clade</taxon>
        <taxon>Stylosanthes</taxon>
    </lineage>
</organism>
<comment type="caution">
    <text evidence="3">The sequence shown here is derived from an EMBL/GenBank/DDBJ whole genome shotgun (WGS) entry which is preliminary data.</text>
</comment>
<proteinExistence type="predicted"/>
<accession>A0ABU6Z4W5</accession>
<keyword evidence="2" id="KW-0732">Signal</keyword>
<evidence type="ECO:0000313" key="4">
    <source>
        <dbReference type="Proteomes" id="UP001341840"/>
    </source>
</evidence>